<evidence type="ECO:0000256" key="3">
    <source>
        <dbReference type="SAM" id="Phobius"/>
    </source>
</evidence>
<keyword evidence="6" id="KW-1185">Reference proteome</keyword>
<keyword evidence="3" id="KW-0472">Membrane</keyword>
<dbReference type="Pfam" id="PF10145">
    <property type="entry name" value="PhageMin_Tail"/>
    <property type="match status" value="1"/>
</dbReference>
<dbReference type="PANTHER" id="PTHR37813:SF1">
    <property type="entry name" value="FELS-2 PROPHAGE PROTEIN"/>
    <property type="match status" value="1"/>
</dbReference>
<keyword evidence="3" id="KW-0812">Transmembrane</keyword>
<evidence type="ECO:0000313" key="6">
    <source>
        <dbReference type="Proteomes" id="UP001326567"/>
    </source>
</evidence>
<reference evidence="5 6" key="1">
    <citation type="submission" date="2023-11" db="EMBL/GenBank/DDBJ databases">
        <title>From the Deep-Sea to the Surface: Bacterial Genomes Isolated from the Moytirra Hydrothermal Vent Plume.</title>
        <authorList>
            <person name="Major S.R."/>
        </authorList>
    </citation>
    <scope>NUCLEOTIDE SEQUENCE [LARGE SCALE GENOMIC DNA]</scope>
    <source>
        <strain evidence="5 6">OXR-9</strain>
    </source>
</reference>
<keyword evidence="2" id="KW-0175">Coiled coil</keyword>
<evidence type="ECO:0000259" key="4">
    <source>
        <dbReference type="Pfam" id="PF10145"/>
    </source>
</evidence>
<dbReference type="Proteomes" id="UP001326567">
    <property type="component" value="Chromosome"/>
</dbReference>
<dbReference type="PANTHER" id="PTHR37813">
    <property type="entry name" value="FELS-2 PROPHAGE PROTEIN"/>
    <property type="match status" value="1"/>
</dbReference>
<evidence type="ECO:0000256" key="2">
    <source>
        <dbReference type="SAM" id="Coils"/>
    </source>
</evidence>
<sequence length="1185" mass="126686">MATKRIETLLSIKAIDQYSNTLRNMRTATGRFADGVRTELSSLQGIRGPLRLIEDFRKQQDVVRKSGAAMEQAREKQRRLLAEIRATNNPTAQMRREFDRARTAADRLEQQHHQNRRTLSGLRGQMRSADINTADLAGEQRRLAGSVDRVTTSIGSQIDRLRRLETMQTRIAEGRERMDRSLATASNVAITGFASIHSGKRILTALSGPVQQAVEFESAMSDVRKVVDFDTPEAFSGMSEDILELSTRIPMAADGLAQIVAAGGQSGIAREELLRFAETAAKIGVAFDISAGQSGDAMASIKTQLGLTVDQTSSLFDAINHLSNNMASTAPKVLDFTTRVAADGEVKGFNATETIAFGSAMIAAGVGADVAATSFRNMGKALARGAASTPKQRAAFESLGLSAADVAKRMQEDAVGTTLNVMERINQLPAHLQSSTMSQIFGDEARAITPLINRLDLLRDALGLVSDEQQYLGSAEAEYAERAKTTANNLQLMRNQMSRLGISIGEVVLPPLNDLLEMSQGVIDRMVEWTKENPKLTKGLVIGATAFGAMAVAGGAVLNVAGGLIGTMAVLRFGFVGLGARAAYAAGDLMGVGRVFKGLTRLPKFALSTLLTPVLWTSRLVSKLPWARLAGRLAISTLITPLRWTAALLPSFAPALLRFSNFRSDASGEITRLSTHVGRESAAMQKSLSRVRWGALSAGAMTFLAMRAVPENPEDLAEFQQNNVETMDRTLRATPGISHLIEGYEKAFEWVHGKPPPAATEGPASADNQEDQVAVLERVKDLRKEAEAYRLELEAAQAALDSAPEFESGIINPSRVQAQGELTAAQARLRDVEDKLKAAEKAASSVAGGNRVKPEAATEPDRKVFGVQVSARPLERPVQTLLSPAASARPISRSDREIAESAAATLRTVGETHLPTPARLQELRDHAASLREEIANIQGEIDNLGQGPMADTMAIPLRQDMDARRRELQGVETELSSAEKRADDLTSALQILDGTEATPEISTASIDRANEKVARLLAQLRAIPSAGTGSVASPKPAGARALGGPVRSGLPYLVNENTPRSEWFVPSQSGGILNVSQAQSALRAHMTSMSFRPIPTNPSLTRLHRGAQGLRAASLAVLTSSAVAMPAAAQSAAPVKPGSSSVTVQIENFTVQVPSGVSDPEAIADLVSERIGQRVSATLTASFSD</sequence>
<dbReference type="EMBL" id="CP139725">
    <property type="protein sequence ID" value="WPZ23095.1"/>
    <property type="molecule type" value="Genomic_DNA"/>
</dbReference>
<proteinExistence type="predicted"/>
<evidence type="ECO:0000313" key="5">
    <source>
        <dbReference type="EMBL" id="WPZ23095.1"/>
    </source>
</evidence>
<feature type="coiled-coil region" evidence="2">
    <location>
        <begin position="920"/>
        <end position="988"/>
    </location>
</feature>
<feature type="transmembrane region" description="Helical" evidence="3">
    <location>
        <begin position="539"/>
        <end position="558"/>
    </location>
</feature>
<keyword evidence="1" id="KW-1188">Viral release from host cell</keyword>
<feature type="domain" description="Phage tail tape measure protein" evidence="4">
    <location>
        <begin position="240"/>
        <end position="442"/>
    </location>
</feature>
<feature type="coiled-coil region" evidence="2">
    <location>
        <begin position="776"/>
        <end position="842"/>
    </location>
</feature>
<gene>
    <name evidence="5" type="ORF">T7987_07660</name>
</gene>
<protein>
    <submittedName>
        <fullName evidence="5">Phage tail tape measure protein</fullName>
    </submittedName>
</protein>
<dbReference type="NCBIfam" id="TIGR01760">
    <property type="entry name" value="tape_meas_TP901"/>
    <property type="match status" value="1"/>
</dbReference>
<dbReference type="InterPro" id="IPR010090">
    <property type="entry name" value="Phage_tape_meas"/>
</dbReference>
<feature type="transmembrane region" description="Helical" evidence="3">
    <location>
        <begin position="564"/>
        <end position="584"/>
    </location>
</feature>
<dbReference type="RefSeq" id="WP_322329571.1">
    <property type="nucleotide sequence ID" value="NZ_CP139725.1"/>
</dbReference>
<organism evidence="5 6">
    <name type="scientific">Sulfitobacter faviae</name>
    <dbReference type="NCBI Taxonomy" id="1775881"/>
    <lineage>
        <taxon>Bacteria</taxon>
        <taxon>Pseudomonadati</taxon>
        <taxon>Pseudomonadota</taxon>
        <taxon>Alphaproteobacteria</taxon>
        <taxon>Rhodobacterales</taxon>
        <taxon>Roseobacteraceae</taxon>
        <taxon>Sulfitobacter</taxon>
    </lineage>
</organism>
<accession>A0ABZ0V6R1</accession>
<evidence type="ECO:0000256" key="1">
    <source>
        <dbReference type="ARBA" id="ARBA00022612"/>
    </source>
</evidence>
<name>A0ABZ0V6R1_9RHOB</name>
<keyword evidence="3" id="KW-1133">Transmembrane helix</keyword>